<dbReference type="InterPro" id="IPR006119">
    <property type="entry name" value="Resolv_N"/>
</dbReference>
<evidence type="ECO:0000313" key="4">
    <source>
        <dbReference type="Proteomes" id="UP000036923"/>
    </source>
</evidence>
<evidence type="ECO:0000259" key="2">
    <source>
        <dbReference type="PROSITE" id="PS51736"/>
    </source>
</evidence>
<dbReference type="eggNOG" id="COG1961">
    <property type="taxonomic scope" value="Bacteria"/>
</dbReference>
<organism evidence="3 4">
    <name type="scientific">Pseudobacteroides cellulosolvens ATCC 35603 = DSM 2933</name>
    <dbReference type="NCBI Taxonomy" id="398512"/>
    <lineage>
        <taxon>Bacteria</taxon>
        <taxon>Bacillati</taxon>
        <taxon>Bacillota</taxon>
        <taxon>Clostridia</taxon>
        <taxon>Eubacteriales</taxon>
        <taxon>Oscillospiraceae</taxon>
        <taxon>Pseudobacteroides</taxon>
    </lineage>
</organism>
<dbReference type="GO" id="GO:0000150">
    <property type="term" value="F:DNA strand exchange activity"/>
    <property type="evidence" value="ECO:0007669"/>
    <property type="project" value="InterPro"/>
</dbReference>
<dbReference type="InterPro" id="IPR036162">
    <property type="entry name" value="Resolvase-like_N_sf"/>
</dbReference>
<dbReference type="Pfam" id="PF00239">
    <property type="entry name" value="Resolvase"/>
    <property type="match status" value="1"/>
</dbReference>
<proteinExistence type="inferred from homology"/>
<dbReference type="EMBL" id="LGTC01000001">
    <property type="protein sequence ID" value="KNY27642.1"/>
    <property type="molecule type" value="Genomic_DNA"/>
</dbReference>
<dbReference type="PROSITE" id="PS51736">
    <property type="entry name" value="RECOMBINASES_3"/>
    <property type="match status" value="1"/>
</dbReference>
<keyword evidence="4" id="KW-1185">Reference proteome</keyword>
<name>A0A0L6JQJ8_9FIRM</name>
<dbReference type="InterPro" id="IPR050639">
    <property type="entry name" value="SSR_resolvase"/>
</dbReference>
<dbReference type="PANTHER" id="PTHR30461:SF26">
    <property type="entry name" value="RESOLVASE HOMOLOG YNEB"/>
    <property type="match status" value="1"/>
</dbReference>
<comment type="caution">
    <text evidence="3">The sequence shown here is derived from an EMBL/GenBank/DDBJ whole genome shotgun (WGS) entry which is preliminary data.</text>
</comment>
<dbReference type="GO" id="GO:0003677">
    <property type="term" value="F:DNA binding"/>
    <property type="evidence" value="ECO:0007669"/>
    <property type="project" value="InterPro"/>
</dbReference>
<reference evidence="4" key="1">
    <citation type="submission" date="2015-07" db="EMBL/GenBank/DDBJ databases">
        <title>Near-Complete Genome Sequence of the Cellulolytic Bacterium Bacteroides (Pseudobacteroides) cellulosolvens ATCC 35603.</title>
        <authorList>
            <person name="Dassa B."/>
            <person name="Utturkar S.M."/>
            <person name="Klingeman D.M."/>
            <person name="Hurt R.A."/>
            <person name="Keller M."/>
            <person name="Xu J."/>
            <person name="Reddy Y.H.K."/>
            <person name="Borovok I."/>
            <person name="Grinberg I.R."/>
            <person name="Lamed R."/>
            <person name="Zhivin O."/>
            <person name="Bayer E.A."/>
            <person name="Brown S.D."/>
        </authorList>
    </citation>
    <scope>NUCLEOTIDE SEQUENCE [LARGE SCALE GENOMIC DNA]</scope>
    <source>
        <strain evidence="4">DSM 2933</strain>
    </source>
</reference>
<sequence length="192" mass="22529">MNISYERVSTIRQDERRQELCLDNYKIDKKYIDKATGKNSDRPQLNKLMVESIKGDNIYVESISRLGRNVDDLRKITEYFKEKGITVHFIKEGFNTDGNMYKFLLTILGAVAEMEREIIVERVREGIEKAKKFGTKSGIAIGRPERTIPKDFEKYYKRWKSKEIKATEFAKLIGVSRATLYRYIAVYESNFK</sequence>
<dbReference type="AlphaFoldDB" id="A0A0L6JQJ8"/>
<protein>
    <submittedName>
        <fullName evidence="3">Resolvase domain-containing protein</fullName>
    </submittedName>
</protein>
<dbReference type="Gene3D" id="3.40.50.1390">
    <property type="entry name" value="Resolvase, N-terminal catalytic domain"/>
    <property type="match status" value="1"/>
</dbReference>
<evidence type="ECO:0000313" key="3">
    <source>
        <dbReference type="EMBL" id="KNY27642.1"/>
    </source>
</evidence>
<dbReference type="RefSeq" id="WP_036945450.1">
    <property type="nucleotide sequence ID" value="NZ_JQKC01000051.1"/>
</dbReference>
<dbReference type="PANTHER" id="PTHR30461">
    <property type="entry name" value="DNA-INVERTASE FROM LAMBDOID PROPHAGE"/>
    <property type="match status" value="1"/>
</dbReference>
<comment type="similarity">
    <text evidence="1">Belongs to the site-specific recombinase resolvase family.</text>
</comment>
<dbReference type="Proteomes" id="UP000036923">
    <property type="component" value="Unassembled WGS sequence"/>
</dbReference>
<dbReference type="SUPFAM" id="SSF53041">
    <property type="entry name" value="Resolvase-like"/>
    <property type="match status" value="1"/>
</dbReference>
<dbReference type="SMART" id="SM00857">
    <property type="entry name" value="Resolvase"/>
    <property type="match status" value="1"/>
</dbReference>
<dbReference type="STRING" id="398512.Bccel_2913"/>
<accession>A0A0L6JQJ8</accession>
<dbReference type="CDD" id="cd03768">
    <property type="entry name" value="SR_ResInv"/>
    <property type="match status" value="1"/>
</dbReference>
<dbReference type="OrthoDB" id="9797501at2"/>
<dbReference type="PATRIC" id="fig|398512.5.peg.3055"/>
<evidence type="ECO:0000256" key="1">
    <source>
        <dbReference type="ARBA" id="ARBA00009913"/>
    </source>
</evidence>
<feature type="domain" description="Resolvase/invertase-type recombinase catalytic" evidence="2">
    <location>
        <begin position="1"/>
        <end position="134"/>
    </location>
</feature>
<gene>
    <name evidence="3" type="ORF">Bccel_2913</name>
</gene>